<dbReference type="InterPro" id="IPR017483">
    <property type="entry name" value="CHP03034"/>
</dbReference>
<sequence>MSALPFPCTLFKSQKRMDHYTANDMRCGDLSETELKRHFNLTDVSAKVDPYTLTEITPFRQPQSMFYGSRDAGKKLSREQCARLLFDEFRQLSRPFAIYGPYRHLIEKMITHMQNCNGMPFRDIYLNAALKKRILNDRTKDSSLSKIKIALTKFVDWENGYYPVNKKDEFDTLIRSSYLPKFAKFQDSFNGMGITVHDTYATHITIKSLQIEKDGYRAIIHYQVQDHFGLDNEDILKFKFYQFRFFRIWFVLQRYHQLAFKPFMTNMEATLEIVGNRNEKI</sequence>
<reference evidence="1 2" key="1">
    <citation type="submission" date="2021-03" db="EMBL/GenBank/DDBJ databases">
        <authorList>
            <person name="D'Agostino P."/>
            <person name="Huntemann M."/>
            <person name="Clum A."/>
            <person name="Spunde A."/>
            <person name="Palaniappan K."/>
            <person name="Ritter S."/>
            <person name="Mikhailova N."/>
            <person name="Chen I.-M."/>
            <person name="Stamatis D."/>
            <person name="Reddy T."/>
            <person name="O'Malley R."/>
            <person name="Daum C."/>
            <person name="Shapiro N."/>
            <person name="Ivanova N."/>
            <person name="Kyrpides N."/>
            <person name="Woyke T."/>
        </authorList>
    </citation>
    <scope>NUCLEOTIDE SEQUENCE [LARGE SCALE GENOMIC DNA]</scope>
    <source>
        <strain evidence="1 2">WS4403</strain>
    </source>
</reference>
<protein>
    <submittedName>
        <fullName evidence="1">Uncharacterized protein (TIGR03034 family)</fullName>
    </submittedName>
</protein>
<gene>
    <name evidence="1" type="ORF">J2125_002155</name>
</gene>
<name>A0ABS4P8J6_9GAMM</name>
<reference evidence="2" key="2">
    <citation type="submission" date="2023-07" db="EMBL/GenBank/DDBJ databases">
        <title>Genome mining of underrepresented organisms for secondary metabolites.</title>
        <authorList>
            <person name="D'Agostino P.M."/>
        </authorList>
    </citation>
    <scope>NUCLEOTIDE SEQUENCE [LARGE SCALE GENOMIC DNA]</scope>
    <source>
        <strain evidence="2">WS4403</strain>
    </source>
</reference>
<dbReference type="EMBL" id="JAGGMQ010000001">
    <property type="protein sequence ID" value="MBP2168963.1"/>
    <property type="molecule type" value="Genomic_DNA"/>
</dbReference>
<accession>A0ABS4P8J6</accession>
<evidence type="ECO:0000313" key="2">
    <source>
        <dbReference type="Proteomes" id="UP001195624"/>
    </source>
</evidence>
<organism evidence="1 2">
    <name type="scientific">Winslowiella toletana</name>
    <dbReference type="NCBI Taxonomy" id="92490"/>
    <lineage>
        <taxon>Bacteria</taxon>
        <taxon>Pseudomonadati</taxon>
        <taxon>Pseudomonadota</taxon>
        <taxon>Gammaproteobacteria</taxon>
        <taxon>Enterobacterales</taxon>
        <taxon>Erwiniaceae</taxon>
        <taxon>Winslowiella</taxon>
    </lineage>
</organism>
<evidence type="ECO:0000313" key="1">
    <source>
        <dbReference type="EMBL" id="MBP2168963.1"/>
    </source>
</evidence>
<proteinExistence type="predicted"/>
<dbReference type="RefSeq" id="WP_017799755.1">
    <property type="nucleotide sequence ID" value="NZ_JAGGMQ010000001.1"/>
</dbReference>
<dbReference type="Proteomes" id="UP001195624">
    <property type="component" value="Unassembled WGS sequence"/>
</dbReference>
<dbReference type="Pfam" id="PF11692">
    <property type="entry name" value="DUF3289"/>
    <property type="match status" value="1"/>
</dbReference>
<comment type="caution">
    <text evidence="1">The sequence shown here is derived from an EMBL/GenBank/DDBJ whole genome shotgun (WGS) entry which is preliminary data.</text>
</comment>
<dbReference type="NCBIfam" id="TIGR03034">
    <property type="entry name" value="YPO3983 family protein"/>
    <property type="match status" value="1"/>
</dbReference>
<keyword evidence="2" id="KW-1185">Reference proteome</keyword>